<dbReference type="InterPro" id="IPR038220">
    <property type="entry name" value="PHOX_C_sf"/>
</dbReference>
<dbReference type="GO" id="GO:0071949">
    <property type="term" value="F:FAD binding"/>
    <property type="evidence" value="ECO:0007669"/>
    <property type="project" value="InterPro"/>
</dbReference>
<keyword evidence="7" id="KW-0503">Monooxygenase</keyword>
<keyword evidence="8" id="KW-1185">Reference proteome</keyword>
<evidence type="ECO:0000259" key="6">
    <source>
        <dbReference type="Pfam" id="PF07976"/>
    </source>
</evidence>
<feature type="domain" description="Phenol hydroxylase-like C-terminal dimerisation" evidence="6">
    <location>
        <begin position="404"/>
        <end position="595"/>
    </location>
</feature>
<organism evidence="7 8">
    <name type="scientific">Podospora fimiseda</name>
    <dbReference type="NCBI Taxonomy" id="252190"/>
    <lineage>
        <taxon>Eukaryota</taxon>
        <taxon>Fungi</taxon>
        <taxon>Dikarya</taxon>
        <taxon>Ascomycota</taxon>
        <taxon>Pezizomycotina</taxon>
        <taxon>Sordariomycetes</taxon>
        <taxon>Sordariomycetidae</taxon>
        <taxon>Sordariales</taxon>
        <taxon>Podosporaceae</taxon>
        <taxon>Podospora</taxon>
    </lineage>
</organism>
<dbReference type="Gene3D" id="3.30.9.10">
    <property type="entry name" value="D-Amino Acid Oxidase, subunit A, domain 2"/>
    <property type="match status" value="1"/>
</dbReference>
<evidence type="ECO:0000256" key="3">
    <source>
        <dbReference type="ARBA" id="ARBA00022827"/>
    </source>
</evidence>
<comment type="caution">
    <text evidence="7">The sequence shown here is derived from an EMBL/GenBank/DDBJ whole genome shotgun (WGS) entry which is preliminary data.</text>
</comment>
<evidence type="ECO:0000313" key="7">
    <source>
        <dbReference type="EMBL" id="KAK4224504.1"/>
    </source>
</evidence>
<sequence length="597" mass="66803">MTPDIHTPVLIVGSGSAGLCAALWLSRLQIPYTVLERRDGPLQIGQADGVQTRTVEIFDSFGIAEPLLKEAYHVLEVAFWAPDSENQQNGIKRVRYEPDREEGVSHQPHVILNQARLNALMLGQLDLGEGKGKIEYGIEVKNVEVDETVKEGDLDAWPVRVDAMDRDGNLRGYRAKYVLGCDGAHSIIRKSLGYKMIGDSSDAVWGVMDIYPRTNFPDIRKKAVVNSSVGNILIIPREGDEMVRFYTELPAGTKVSDVTLERLQDHARKVFAPYEMEFADTFWWSAYSIGQRRADYFQKNLRVFLTGDACHTHSPKAGQGMNVSLQDGHNIGWKLGMILKGLAKPEILSTYVLEREKTATELIDFDRGFTKLFNTKYRQEHGVTPEHFAEQFVKAGRYTAGQAVHYDPSAVTVLGEKDKELVANITVGMRFQTAQVVRFADAKAMQLVNGMPATGAWYVVVFAGDLSEKKSAERLKTISQTLDYVVKRFTPSESDPDSVIDRVLVISGDRKKVQQEEIPEFFTPVTGKWKLKNLMKVFSDDKSYNSGHGHAYEAYGVSPQDGAIVVVRPDQYVAKICQLEEASSLKEYFDGFLIATK</sequence>
<dbReference type="PRINTS" id="PR00420">
    <property type="entry name" value="RNGMNOXGNASE"/>
</dbReference>
<dbReference type="InterPro" id="IPR036188">
    <property type="entry name" value="FAD/NAD-bd_sf"/>
</dbReference>
<dbReference type="AlphaFoldDB" id="A0AAN7BJP7"/>
<evidence type="ECO:0000259" key="5">
    <source>
        <dbReference type="Pfam" id="PF01494"/>
    </source>
</evidence>
<keyword evidence="3" id="KW-0274">FAD</keyword>
<dbReference type="EMBL" id="MU865391">
    <property type="protein sequence ID" value="KAK4224504.1"/>
    <property type="molecule type" value="Genomic_DNA"/>
</dbReference>
<dbReference type="PANTHER" id="PTHR43004:SF10">
    <property type="entry name" value="2-MONOOXYGENASE, PUTATIVE (AFU_ORTHOLOGUE AFUA_6G11480)-RELATED"/>
    <property type="match status" value="1"/>
</dbReference>
<dbReference type="InterPro" id="IPR012941">
    <property type="entry name" value="Phe_hydrox_C_dim_dom"/>
</dbReference>
<dbReference type="SUPFAM" id="SSF51905">
    <property type="entry name" value="FAD/NAD(P)-binding domain"/>
    <property type="match status" value="1"/>
</dbReference>
<name>A0AAN7BJP7_9PEZI</name>
<dbReference type="InterPro" id="IPR002938">
    <property type="entry name" value="FAD-bd"/>
</dbReference>
<dbReference type="GO" id="GO:0016709">
    <property type="term" value="F:oxidoreductase activity, acting on paired donors, with incorporation or reduction of molecular oxygen, NAD(P)H as one donor, and incorporation of one atom of oxygen"/>
    <property type="evidence" value="ECO:0007669"/>
    <property type="project" value="UniProtKB-ARBA"/>
</dbReference>
<gene>
    <name evidence="7" type="ORF">QBC38DRAFT_485424</name>
</gene>
<dbReference type="PANTHER" id="PTHR43004">
    <property type="entry name" value="TRK SYSTEM POTASSIUM UPTAKE PROTEIN"/>
    <property type="match status" value="1"/>
</dbReference>
<dbReference type="InterPro" id="IPR050641">
    <property type="entry name" value="RIFMO-like"/>
</dbReference>
<dbReference type="InterPro" id="IPR036249">
    <property type="entry name" value="Thioredoxin-like_sf"/>
</dbReference>
<proteinExistence type="inferred from homology"/>
<evidence type="ECO:0000256" key="4">
    <source>
        <dbReference type="ARBA" id="ARBA00023002"/>
    </source>
</evidence>
<dbReference type="Pfam" id="PF07976">
    <property type="entry name" value="Phe_hydrox_dim"/>
    <property type="match status" value="1"/>
</dbReference>
<dbReference type="SUPFAM" id="SSF52833">
    <property type="entry name" value="Thioredoxin-like"/>
    <property type="match status" value="1"/>
</dbReference>
<evidence type="ECO:0000313" key="8">
    <source>
        <dbReference type="Proteomes" id="UP001301958"/>
    </source>
</evidence>
<dbReference type="CDD" id="cd02979">
    <property type="entry name" value="PHOX_C"/>
    <property type="match status" value="1"/>
</dbReference>
<reference evidence="7" key="2">
    <citation type="submission" date="2023-05" db="EMBL/GenBank/DDBJ databases">
        <authorList>
            <consortium name="Lawrence Berkeley National Laboratory"/>
            <person name="Steindorff A."/>
            <person name="Hensen N."/>
            <person name="Bonometti L."/>
            <person name="Westerberg I."/>
            <person name="Brannstrom I.O."/>
            <person name="Guillou S."/>
            <person name="Cros-Aarteil S."/>
            <person name="Calhoun S."/>
            <person name="Haridas S."/>
            <person name="Kuo A."/>
            <person name="Mondo S."/>
            <person name="Pangilinan J."/>
            <person name="Riley R."/>
            <person name="Labutti K."/>
            <person name="Andreopoulos B."/>
            <person name="Lipzen A."/>
            <person name="Chen C."/>
            <person name="Yanf M."/>
            <person name="Daum C."/>
            <person name="Ng V."/>
            <person name="Clum A."/>
            <person name="Ohm R."/>
            <person name="Martin F."/>
            <person name="Silar P."/>
            <person name="Natvig D."/>
            <person name="Lalanne C."/>
            <person name="Gautier V."/>
            <person name="Ament-Velasquez S.L."/>
            <person name="Kruys A."/>
            <person name="Hutchinson M.I."/>
            <person name="Powell A.J."/>
            <person name="Barry K."/>
            <person name="Miller A.N."/>
            <person name="Grigoriev I.V."/>
            <person name="Debuchy R."/>
            <person name="Gladieux P."/>
            <person name="Thoren M.H."/>
            <person name="Johannesson H."/>
        </authorList>
    </citation>
    <scope>NUCLEOTIDE SEQUENCE</scope>
    <source>
        <strain evidence="7">CBS 990.96</strain>
    </source>
</reference>
<protein>
    <submittedName>
        <fullName evidence="7">Monooxygenase</fullName>
    </submittedName>
</protein>
<keyword evidence="2" id="KW-0285">Flavoprotein</keyword>
<dbReference type="Pfam" id="PF01494">
    <property type="entry name" value="FAD_binding_3"/>
    <property type="match status" value="1"/>
</dbReference>
<reference evidence="7" key="1">
    <citation type="journal article" date="2023" name="Mol. Phylogenet. Evol.">
        <title>Genome-scale phylogeny and comparative genomics of the fungal order Sordariales.</title>
        <authorList>
            <person name="Hensen N."/>
            <person name="Bonometti L."/>
            <person name="Westerberg I."/>
            <person name="Brannstrom I.O."/>
            <person name="Guillou S."/>
            <person name="Cros-Aarteil S."/>
            <person name="Calhoun S."/>
            <person name="Haridas S."/>
            <person name="Kuo A."/>
            <person name="Mondo S."/>
            <person name="Pangilinan J."/>
            <person name="Riley R."/>
            <person name="LaButti K."/>
            <person name="Andreopoulos B."/>
            <person name="Lipzen A."/>
            <person name="Chen C."/>
            <person name="Yan M."/>
            <person name="Daum C."/>
            <person name="Ng V."/>
            <person name="Clum A."/>
            <person name="Steindorff A."/>
            <person name="Ohm R.A."/>
            <person name="Martin F."/>
            <person name="Silar P."/>
            <person name="Natvig D.O."/>
            <person name="Lalanne C."/>
            <person name="Gautier V."/>
            <person name="Ament-Velasquez S.L."/>
            <person name="Kruys A."/>
            <person name="Hutchinson M.I."/>
            <person name="Powell A.J."/>
            <person name="Barry K."/>
            <person name="Miller A.N."/>
            <person name="Grigoriev I.V."/>
            <person name="Debuchy R."/>
            <person name="Gladieux P."/>
            <person name="Hiltunen Thoren M."/>
            <person name="Johannesson H."/>
        </authorList>
    </citation>
    <scope>NUCLEOTIDE SEQUENCE</scope>
    <source>
        <strain evidence="7">CBS 990.96</strain>
    </source>
</reference>
<dbReference type="Gene3D" id="3.50.50.60">
    <property type="entry name" value="FAD/NAD(P)-binding domain"/>
    <property type="match status" value="1"/>
</dbReference>
<comment type="similarity">
    <text evidence="1">Belongs to the PheA/TfdB FAD monooxygenase family.</text>
</comment>
<evidence type="ECO:0000256" key="1">
    <source>
        <dbReference type="ARBA" id="ARBA00007801"/>
    </source>
</evidence>
<dbReference type="Proteomes" id="UP001301958">
    <property type="component" value="Unassembled WGS sequence"/>
</dbReference>
<accession>A0AAN7BJP7</accession>
<keyword evidence="4" id="KW-0560">Oxidoreductase</keyword>
<feature type="domain" description="FAD-binding" evidence="5">
    <location>
        <begin position="7"/>
        <end position="365"/>
    </location>
</feature>
<evidence type="ECO:0000256" key="2">
    <source>
        <dbReference type="ARBA" id="ARBA00022630"/>
    </source>
</evidence>
<dbReference type="NCBIfam" id="NF006144">
    <property type="entry name" value="PRK08294.1"/>
    <property type="match status" value="1"/>
</dbReference>
<dbReference type="SUPFAM" id="SSF54373">
    <property type="entry name" value="FAD-linked reductases, C-terminal domain"/>
    <property type="match status" value="1"/>
</dbReference>
<dbReference type="Gene3D" id="3.40.30.20">
    <property type="match status" value="1"/>
</dbReference>